<feature type="non-terminal residue" evidence="5">
    <location>
        <position position="1"/>
    </location>
</feature>
<dbReference type="GO" id="GO:0016994">
    <property type="term" value="F:precorrin-6A reductase activity"/>
    <property type="evidence" value="ECO:0007669"/>
    <property type="project" value="InterPro"/>
</dbReference>
<evidence type="ECO:0000256" key="3">
    <source>
        <dbReference type="ARBA" id="ARBA00023002"/>
    </source>
</evidence>
<dbReference type="Pfam" id="PF02571">
    <property type="entry name" value="CbiJ"/>
    <property type="match status" value="1"/>
</dbReference>
<evidence type="ECO:0000313" key="6">
    <source>
        <dbReference type="Proteomes" id="UP000228755"/>
    </source>
</evidence>
<keyword evidence="6" id="KW-1185">Reference proteome</keyword>
<reference evidence="5 6" key="1">
    <citation type="submission" date="2017-11" db="EMBL/GenBank/DDBJ databases">
        <title>Draft genome sequences of strains TRE 1, TRE D, TRE H and TRI 7, isolated from tamarins, belonging to four potential novel Bifidobacterium species.</title>
        <authorList>
            <person name="Mattarelli P."/>
            <person name="Modesto M."/>
            <person name="Bonetti A."/>
            <person name="Puglisi E."/>
            <person name="Morelli L."/>
        </authorList>
    </citation>
    <scope>NUCLEOTIDE SEQUENCE [LARGE SCALE GENOMIC DNA]</scope>
    <source>
        <strain evidence="6">TRED</strain>
    </source>
</reference>
<evidence type="ECO:0000313" key="5">
    <source>
        <dbReference type="EMBL" id="PJM78209.1"/>
    </source>
</evidence>
<dbReference type="GO" id="GO:0009236">
    <property type="term" value="P:cobalamin biosynthetic process"/>
    <property type="evidence" value="ECO:0007669"/>
    <property type="project" value="UniProtKB-UniPathway"/>
</dbReference>
<sequence length="98" mass="10538">IDEGVDLCSSLAGRTKSPRPVPGPTRVGGFGGIDGLKEFLTDNEVKVMVDASHPFAAAMHGHAAQACRDLNLPLARLAPPSWRTQPEAATWHWVDDHD</sequence>
<accession>A0A2M9HN48</accession>
<comment type="pathway">
    <text evidence="1">Cofactor biosynthesis; adenosylcobalamin biosynthesis.</text>
</comment>
<evidence type="ECO:0000256" key="2">
    <source>
        <dbReference type="ARBA" id="ARBA00022573"/>
    </source>
</evidence>
<dbReference type="PANTHER" id="PTHR36925">
    <property type="entry name" value="COBALT-PRECORRIN-6A REDUCTASE"/>
    <property type="match status" value="1"/>
</dbReference>
<keyword evidence="3" id="KW-0560">Oxidoreductase</keyword>
<dbReference type="PROSITE" id="PS51014">
    <property type="entry name" value="COBK_CBIJ"/>
    <property type="match status" value="1"/>
</dbReference>
<feature type="non-terminal residue" evidence="5">
    <location>
        <position position="98"/>
    </location>
</feature>
<comment type="caution">
    <text evidence="5">The sequence shown here is derived from an EMBL/GenBank/DDBJ whole genome shotgun (WGS) entry which is preliminary data.</text>
</comment>
<proteinExistence type="predicted"/>
<dbReference type="InterPro" id="IPR003723">
    <property type="entry name" value="Precorrin-6x_reduct"/>
</dbReference>
<organism evidence="5 6">
    <name type="scientific">Bifidobacterium scaligerum</name>
    <dbReference type="NCBI Taxonomy" id="2052656"/>
    <lineage>
        <taxon>Bacteria</taxon>
        <taxon>Bacillati</taxon>
        <taxon>Actinomycetota</taxon>
        <taxon>Actinomycetes</taxon>
        <taxon>Bifidobacteriales</taxon>
        <taxon>Bifidobacteriaceae</taxon>
        <taxon>Bifidobacterium</taxon>
    </lineage>
</organism>
<dbReference type="Proteomes" id="UP000228755">
    <property type="component" value="Unassembled WGS sequence"/>
</dbReference>
<dbReference type="EMBL" id="PGLQ01000022">
    <property type="protein sequence ID" value="PJM78209.1"/>
    <property type="molecule type" value="Genomic_DNA"/>
</dbReference>
<name>A0A2M9HN48_9BIFI</name>
<dbReference type="UniPathway" id="UPA00148"/>
<feature type="region of interest" description="Disordered" evidence="4">
    <location>
        <begin position="8"/>
        <end position="27"/>
    </location>
</feature>
<evidence type="ECO:0000256" key="1">
    <source>
        <dbReference type="ARBA" id="ARBA00004953"/>
    </source>
</evidence>
<gene>
    <name evidence="5" type="ORF">CUU80_10615</name>
</gene>
<dbReference type="PANTHER" id="PTHR36925:SF1">
    <property type="entry name" value="COBALT-PRECORRIN-6A REDUCTASE"/>
    <property type="match status" value="1"/>
</dbReference>
<keyword evidence="2" id="KW-0169">Cobalamin biosynthesis</keyword>
<protein>
    <submittedName>
        <fullName evidence="5">Cobalt-precorrin-6A reductase</fullName>
    </submittedName>
</protein>
<dbReference type="AlphaFoldDB" id="A0A2M9HN48"/>
<evidence type="ECO:0000256" key="4">
    <source>
        <dbReference type="SAM" id="MobiDB-lite"/>
    </source>
</evidence>